<dbReference type="InterPro" id="IPR000644">
    <property type="entry name" value="CBS_dom"/>
</dbReference>
<dbReference type="PROSITE" id="PS51371">
    <property type="entry name" value="CBS"/>
    <property type="match status" value="2"/>
</dbReference>
<dbReference type="Proteomes" id="UP000000383">
    <property type="component" value="Chromosome"/>
</dbReference>
<keyword evidence="2" id="KW-1133">Transmembrane helix</keyword>
<dbReference type="InterPro" id="IPR046342">
    <property type="entry name" value="CBS_dom_sf"/>
</dbReference>
<dbReference type="KEGG" id="meh:M301_0220"/>
<dbReference type="Pfam" id="PF04982">
    <property type="entry name" value="TM_HPP"/>
    <property type="match status" value="1"/>
</dbReference>
<dbReference type="PANTHER" id="PTHR33741">
    <property type="entry name" value="TRANSMEMBRANE PROTEIN DDB_G0269096-RELATED"/>
    <property type="match status" value="1"/>
</dbReference>
<reference evidence="5" key="1">
    <citation type="submission" date="2010-05" db="EMBL/GenBank/DDBJ databases">
        <title>Complete sequence of Methylotenera sp. 301.</title>
        <authorList>
            <person name="Lucas S."/>
            <person name="Copeland A."/>
            <person name="Lapidus A."/>
            <person name="Cheng J.-F."/>
            <person name="Bruce D."/>
            <person name="Goodwin L."/>
            <person name="Pitluck S."/>
            <person name="Clum A."/>
            <person name="Land M."/>
            <person name="Hauser L."/>
            <person name="Kyrpides N."/>
            <person name="Ivanova N."/>
            <person name="Chistoservova L."/>
            <person name="Kalyuzhnaya M."/>
            <person name="Woyke T."/>
        </authorList>
    </citation>
    <scope>NUCLEOTIDE SEQUENCE [LARGE SCALE GENOMIC DNA]</scope>
    <source>
        <strain evidence="5">301</strain>
    </source>
</reference>
<evidence type="ECO:0000313" key="4">
    <source>
        <dbReference type="EMBL" id="ADI28607.1"/>
    </source>
</evidence>
<accession>D7DKZ6</accession>
<evidence type="ECO:0000259" key="3">
    <source>
        <dbReference type="PROSITE" id="PS51371"/>
    </source>
</evidence>
<dbReference type="SUPFAM" id="SSF54631">
    <property type="entry name" value="CBS-domain pair"/>
    <property type="match status" value="1"/>
</dbReference>
<dbReference type="SMART" id="SM00116">
    <property type="entry name" value="CBS"/>
    <property type="match status" value="2"/>
</dbReference>
<dbReference type="OrthoDB" id="9811720at2"/>
<protein>
    <submittedName>
        <fullName evidence="4">CBS domain containing membrane protein</fullName>
    </submittedName>
</protein>
<reference evidence="4 5" key="2">
    <citation type="journal article" date="2011" name="J. Bacteriol.">
        <title>Genomes of three methylotrophs from a single niche uncover genetic and metabolic divergence of Methylophilaceae.</title>
        <authorList>
            <person name="Lapidus A."/>
            <person name="Clum A."/>
            <person name="Labutti K."/>
            <person name="Kaluzhnaya M.G."/>
            <person name="Lim S."/>
            <person name="Beck D.A."/>
            <person name="Glavina Del Rio T."/>
            <person name="Nolan M."/>
            <person name="Mavromatis K."/>
            <person name="Huntemann M."/>
            <person name="Lucas S."/>
            <person name="Lidstrom M.E."/>
            <person name="Ivanova N."/>
            <person name="Chistoserdova L."/>
        </authorList>
    </citation>
    <scope>NUCLEOTIDE SEQUENCE [LARGE SCALE GENOMIC DNA]</scope>
    <source>
        <strain evidence="4 5">301</strain>
    </source>
</reference>
<dbReference type="Pfam" id="PF00571">
    <property type="entry name" value="CBS"/>
    <property type="match status" value="2"/>
</dbReference>
<dbReference type="Gene3D" id="3.10.580.10">
    <property type="entry name" value="CBS-domain"/>
    <property type="match status" value="1"/>
</dbReference>
<feature type="transmembrane region" description="Helical" evidence="2">
    <location>
        <begin position="107"/>
        <end position="126"/>
    </location>
</feature>
<keyword evidence="1" id="KW-0129">CBS domain</keyword>
<organism evidence="4 5">
    <name type="scientific">Methylotenera versatilis (strain 301)</name>
    <dbReference type="NCBI Taxonomy" id="666681"/>
    <lineage>
        <taxon>Bacteria</taxon>
        <taxon>Pseudomonadati</taxon>
        <taxon>Pseudomonadota</taxon>
        <taxon>Betaproteobacteria</taxon>
        <taxon>Nitrosomonadales</taxon>
        <taxon>Methylophilaceae</taxon>
        <taxon>Methylotenera</taxon>
    </lineage>
</organism>
<feature type="transmembrane region" description="Helical" evidence="2">
    <location>
        <begin position="84"/>
        <end position="101"/>
    </location>
</feature>
<evidence type="ECO:0000256" key="1">
    <source>
        <dbReference type="PROSITE-ProRule" id="PRU00703"/>
    </source>
</evidence>
<dbReference type="HOGENOM" id="CLU_040397_1_1_4"/>
<sequence>MDWKTRLFQYLQRFWPQAMTGGWAEKYRAAVGALCGILFTGLIAQYAVNHDPVATFFLIAPMGASSVLLFALPSSPLAQPWSIVGGNIIAALTGVSFALLFPHNVSLAAGLAAMFSIIFMFALRCVHPPSGAVALTAVLGGPAIHALGYHFVLWPVAVNSFLLLAIALIYNNLTGRTYPPAAASEKTASPTQMHYQFGFREEDLNAALQQFDQIIDINRDNLKQLLEQTELNAYKRKLGEIQCYKIMSPVTFALDYGHRLEDAWEKLRQCPYPAIPVVNKANRVIGLLSHDDFMRHAKPESFAHVESRFKQLIRRSHRTHSTQPEVVGQIMSTPAVTIQHDAHIVHIIPLITTHALHVIPVVDDEKRLVGILSQTDVINALYR</sequence>
<name>D7DKZ6_METV0</name>
<dbReference type="CDD" id="cd04600">
    <property type="entry name" value="CBS_pair_HPP_assoc"/>
    <property type="match status" value="1"/>
</dbReference>
<proteinExistence type="predicted"/>
<feature type="domain" description="CBS" evidence="3">
    <location>
        <begin position="247"/>
        <end position="307"/>
    </location>
</feature>
<dbReference type="STRING" id="666681.M301_0220"/>
<keyword evidence="2" id="KW-0812">Transmembrane</keyword>
<keyword evidence="5" id="KW-1185">Reference proteome</keyword>
<dbReference type="InterPro" id="IPR007065">
    <property type="entry name" value="HPP"/>
</dbReference>
<feature type="domain" description="CBS" evidence="3">
    <location>
        <begin position="331"/>
        <end position="383"/>
    </location>
</feature>
<feature type="transmembrane region" description="Helical" evidence="2">
    <location>
        <begin position="54"/>
        <end position="72"/>
    </location>
</feature>
<keyword evidence="2" id="KW-0472">Membrane</keyword>
<dbReference type="InterPro" id="IPR058581">
    <property type="entry name" value="TM_HPP"/>
</dbReference>
<feature type="transmembrane region" description="Helical" evidence="2">
    <location>
        <begin position="147"/>
        <end position="170"/>
    </location>
</feature>
<dbReference type="EMBL" id="CP002056">
    <property type="protein sequence ID" value="ADI28607.1"/>
    <property type="molecule type" value="Genomic_DNA"/>
</dbReference>
<gene>
    <name evidence="4" type="ordered locus">M301_0220</name>
</gene>
<dbReference type="RefSeq" id="WP_013146924.1">
    <property type="nucleotide sequence ID" value="NC_014207.1"/>
</dbReference>
<evidence type="ECO:0000256" key="2">
    <source>
        <dbReference type="SAM" id="Phobius"/>
    </source>
</evidence>
<dbReference type="AlphaFoldDB" id="D7DKZ6"/>
<dbReference type="PANTHER" id="PTHR33741:SF5">
    <property type="entry name" value="TRANSMEMBRANE PROTEIN DDB_G0269096-RELATED"/>
    <property type="match status" value="1"/>
</dbReference>
<evidence type="ECO:0000313" key="5">
    <source>
        <dbReference type="Proteomes" id="UP000000383"/>
    </source>
</evidence>
<dbReference type="eggNOG" id="COG3448">
    <property type="taxonomic scope" value="Bacteria"/>
</dbReference>
<feature type="transmembrane region" description="Helical" evidence="2">
    <location>
        <begin position="29"/>
        <end position="48"/>
    </location>
</feature>